<protein>
    <recommendedName>
        <fullName evidence="1">inositol-polyphosphate 5-phosphatase</fullName>
        <ecNumber evidence="1">3.1.3.56</ecNumber>
    </recommendedName>
</protein>
<dbReference type="Proteomes" id="UP000663833">
    <property type="component" value="Unassembled WGS sequence"/>
</dbReference>
<dbReference type="SUPFAM" id="SSF56219">
    <property type="entry name" value="DNase I-like"/>
    <property type="match status" value="1"/>
</dbReference>
<evidence type="ECO:0000256" key="1">
    <source>
        <dbReference type="ARBA" id="ARBA00012997"/>
    </source>
</evidence>
<dbReference type="EMBL" id="CAJOBO010000109">
    <property type="protein sequence ID" value="CAF4131861.1"/>
    <property type="molecule type" value="Genomic_DNA"/>
</dbReference>
<dbReference type="AlphaFoldDB" id="A0A817Q3I1"/>
<evidence type="ECO:0000259" key="5">
    <source>
        <dbReference type="SMART" id="SM00128"/>
    </source>
</evidence>
<dbReference type="EMBL" id="CAJNYD010000035">
    <property type="protein sequence ID" value="CAF3188949.1"/>
    <property type="molecule type" value="Genomic_DNA"/>
</dbReference>
<feature type="domain" description="Inositol polyphosphate-related phosphatase" evidence="5">
    <location>
        <begin position="12"/>
        <end position="402"/>
    </location>
</feature>
<feature type="region of interest" description="Disordered" evidence="4">
    <location>
        <begin position="425"/>
        <end position="445"/>
    </location>
</feature>
<feature type="region of interest" description="Disordered" evidence="4">
    <location>
        <begin position="536"/>
        <end position="560"/>
    </location>
</feature>
<dbReference type="SMART" id="SM00128">
    <property type="entry name" value="IPPc"/>
    <property type="match status" value="1"/>
</dbReference>
<feature type="region of interest" description="Disordered" evidence="4">
    <location>
        <begin position="614"/>
        <end position="650"/>
    </location>
</feature>
<feature type="compositionally biased region" description="Low complexity" evidence="4">
    <location>
        <begin position="614"/>
        <end position="628"/>
    </location>
</feature>
<dbReference type="GO" id="GO:0046856">
    <property type="term" value="P:phosphatidylinositol dephosphorylation"/>
    <property type="evidence" value="ECO:0007669"/>
    <property type="project" value="InterPro"/>
</dbReference>
<dbReference type="PANTHER" id="PTHR12997:SF2">
    <property type="entry name" value="INOSITOL POLYPHOSPHATE-5-PHOSPHATASE A"/>
    <property type="match status" value="1"/>
</dbReference>
<comment type="caution">
    <text evidence="6">The sequence shown here is derived from an EMBL/GenBank/DDBJ whole genome shotgun (WGS) entry which is preliminary data.</text>
</comment>
<dbReference type="InterPro" id="IPR000300">
    <property type="entry name" value="IPPc"/>
</dbReference>
<accession>A0A817Q3I1</accession>
<dbReference type="Pfam" id="PF22669">
    <property type="entry name" value="Exo_endo_phos2"/>
    <property type="match status" value="1"/>
</dbReference>
<dbReference type="PANTHER" id="PTHR12997">
    <property type="entry name" value="TYPE I INOSITOL-1,4,5-TRISPHOSPHATE 5-PHOSPHATASE"/>
    <property type="match status" value="1"/>
</dbReference>
<dbReference type="GO" id="GO:0004445">
    <property type="term" value="F:inositol-polyphosphate 5-phosphatase activity"/>
    <property type="evidence" value="ECO:0007669"/>
    <property type="project" value="UniProtKB-EC"/>
</dbReference>
<dbReference type="EC" id="3.1.3.56" evidence="1"/>
<proteinExistence type="inferred from homology"/>
<evidence type="ECO:0000313" key="8">
    <source>
        <dbReference type="Proteomes" id="UP000663833"/>
    </source>
</evidence>
<dbReference type="Gene3D" id="3.60.10.10">
    <property type="entry name" value="Endonuclease/exonuclease/phosphatase"/>
    <property type="match status" value="1"/>
</dbReference>
<evidence type="ECO:0000256" key="4">
    <source>
        <dbReference type="SAM" id="MobiDB-lite"/>
    </source>
</evidence>
<organism evidence="6 8">
    <name type="scientific">Rotaria socialis</name>
    <dbReference type="NCBI Taxonomy" id="392032"/>
    <lineage>
        <taxon>Eukaryota</taxon>
        <taxon>Metazoa</taxon>
        <taxon>Spiralia</taxon>
        <taxon>Gnathifera</taxon>
        <taxon>Rotifera</taxon>
        <taxon>Eurotatoria</taxon>
        <taxon>Bdelloidea</taxon>
        <taxon>Philodinida</taxon>
        <taxon>Philodinidae</taxon>
        <taxon>Rotaria</taxon>
    </lineage>
</organism>
<dbReference type="Proteomes" id="UP000663851">
    <property type="component" value="Unassembled WGS sequence"/>
</dbReference>
<evidence type="ECO:0000313" key="7">
    <source>
        <dbReference type="EMBL" id="CAF4131861.1"/>
    </source>
</evidence>
<dbReference type="InterPro" id="IPR039737">
    <property type="entry name" value="INPP5A"/>
</dbReference>
<gene>
    <name evidence="7" type="ORF">HFQ381_LOCUS3128</name>
    <name evidence="6" type="ORF">LUA448_LOCUS1442</name>
</gene>
<sequence length="754" mass="87190">MNSEEIFFKNQSNIRFLLITANTGTIFEKPELLTAWVTEFANLLRQHPSDFIALHCQEVGGKDYERFMHILDPFIKDILRIPEVTNHYTRSRFYFDTDYTSQDTFTALGSAYFVRENIPIQQWNFTTSCFENVTQRQIFTGNLVQTQTVRKKKFPREFFSEAKWSRKGFTQARWSINNFIFDMVNVHLFHDASNIVAVEQSPSIYSNFRKNALEFTLKSLPLNSSDESVPYVIFGDFNFRLNGHRLLEHMVEKRDGSIDKIKHSDTDEISKIIIKNSQNKTKLTIGKKEFNLHDDHDSFFSTDSRQFHMFDDELSSFADQLFEYEKSFPPSYPYSEELEEAHSYLPVRCPAWCDRILLSYPFKKMINTEINQITYSVLGEDVCMGDHKPVYLALTVHLLQGWSTFSSSLNTNFYSCETAAITSNHNNDNNNNNNNNNNNHNNDTSNQAKLHVTTVRKRDLNTASDLILNGVQLLSNDIDFYNIHDYAMFVQPALLPQWWFNKLQQRSIKTINNSSKLWAKVRAVTYMTSLGHRTGSWYSDDQTEKSPIDDISLSDDNDDKNNKTNIQLNDLHDYHKTDIVIPLRRSFSSNAYVQHNEMYSTTLARSCSTTLINSSDHLSDSSPIESSSAPPPSLSSLPSPPALPSSTSTSRSSSRVYRFLHCTNDAIDRLQSLRFANNLLELSASQTMNDKFQQRQSSLKTIYHAKMEDQHSNNRIETVISNDNNDDHRTVIVHHTFHANIKQTFTRRIRETPV</sequence>
<evidence type="ECO:0000313" key="6">
    <source>
        <dbReference type="EMBL" id="CAF3188949.1"/>
    </source>
</evidence>
<comment type="similarity">
    <text evidence="3">Belongs to the inositol 1,4,5-trisphosphate 5-phosphatase type I family.</text>
</comment>
<keyword evidence="2" id="KW-0378">Hydrolase</keyword>
<evidence type="ECO:0000256" key="2">
    <source>
        <dbReference type="ARBA" id="ARBA00022801"/>
    </source>
</evidence>
<name>A0A817Q3I1_9BILA</name>
<reference evidence="6" key="1">
    <citation type="submission" date="2021-02" db="EMBL/GenBank/DDBJ databases">
        <authorList>
            <person name="Nowell W R."/>
        </authorList>
    </citation>
    <scope>NUCLEOTIDE SEQUENCE</scope>
</reference>
<evidence type="ECO:0000256" key="3">
    <source>
        <dbReference type="ARBA" id="ARBA00023599"/>
    </source>
</evidence>
<feature type="compositionally biased region" description="Pro residues" evidence="4">
    <location>
        <begin position="629"/>
        <end position="643"/>
    </location>
</feature>
<dbReference type="InterPro" id="IPR036691">
    <property type="entry name" value="Endo/exonu/phosph_ase_sf"/>
</dbReference>